<dbReference type="PANTHER" id="PTHR43580:SF2">
    <property type="entry name" value="CYTOKINE-LIKE NUCLEAR FACTOR N-PAC"/>
    <property type="match status" value="1"/>
</dbReference>
<evidence type="ECO:0000256" key="4">
    <source>
        <dbReference type="PIRSR" id="PIRSR000103-1"/>
    </source>
</evidence>
<dbReference type="PIRSF" id="PIRSF000103">
    <property type="entry name" value="HIBADH"/>
    <property type="match status" value="1"/>
</dbReference>
<accession>A0A8J4DSU2</accession>
<dbReference type="Gene3D" id="3.40.50.720">
    <property type="entry name" value="NAD(P)-binding Rossmann-like Domain"/>
    <property type="match status" value="1"/>
</dbReference>
<sequence>MAVVGAGRMGAAMVRRLRAGGVPVKVWNRTAEKAAAVAGSTGADVAPTAREAAVGADVVLVSLADDAAVEAAYGGPDGLAAGVHSGTVVADTSTVDPRTARTMAALVARHLDTPVSGSVSTVEAGGLTVLAGGDAADLEAARPALAHLAARIVHIGPSGAGATVKLAVNGIVHALNQAVAEALVVAEAAGVPRETAYDVFAASVAGGPFVQYKRDAFVNPAETAPAFTLDLVGKDLDLLLALADRVAVPTPQARANRAAVAAAVAAGLGARDMAAIAEHLRP</sequence>
<evidence type="ECO:0000313" key="8">
    <source>
        <dbReference type="Proteomes" id="UP000619260"/>
    </source>
</evidence>
<dbReference type="Pfam" id="PF14833">
    <property type="entry name" value="NAD_binding_11"/>
    <property type="match status" value="1"/>
</dbReference>
<evidence type="ECO:0000256" key="3">
    <source>
        <dbReference type="ARBA" id="ARBA00023027"/>
    </source>
</evidence>
<dbReference type="SUPFAM" id="SSF48179">
    <property type="entry name" value="6-phosphogluconate dehydrogenase C-terminal domain-like"/>
    <property type="match status" value="1"/>
</dbReference>
<name>A0A8J4DSU2_9ACTN</name>
<dbReference type="GO" id="GO:0016491">
    <property type="term" value="F:oxidoreductase activity"/>
    <property type="evidence" value="ECO:0007669"/>
    <property type="project" value="UniProtKB-KW"/>
</dbReference>
<keyword evidence="8" id="KW-1185">Reference proteome</keyword>
<dbReference type="EMBL" id="BOPF01000019">
    <property type="protein sequence ID" value="GIJ48238.1"/>
    <property type="molecule type" value="Genomic_DNA"/>
</dbReference>
<dbReference type="GO" id="GO:0050661">
    <property type="term" value="F:NADP binding"/>
    <property type="evidence" value="ECO:0007669"/>
    <property type="project" value="InterPro"/>
</dbReference>
<comment type="similarity">
    <text evidence="1">Belongs to the HIBADH-related family.</text>
</comment>
<keyword evidence="2" id="KW-0560">Oxidoreductase</keyword>
<dbReference type="InterPro" id="IPR051265">
    <property type="entry name" value="HIBADH-related_NP60_sf"/>
</dbReference>
<organism evidence="7 8">
    <name type="scientific">Virgisporangium aliadipatigenens</name>
    <dbReference type="NCBI Taxonomy" id="741659"/>
    <lineage>
        <taxon>Bacteria</taxon>
        <taxon>Bacillati</taxon>
        <taxon>Actinomycetota</taxon>
        <taxon>Actinomycetes</taxon>
        <taxon>Micromonosporales</taxon>
        <taxon>Micromonosporaceae</taxon>
        <taxon>Virgisporangium</taxon>
    </lineage>
</organism>
<dbReference type="InterPro" id="IPR029154">
    <property type="entry name" value="HIBADH-like_NADP-bd"/>
</dbReference>
<dbReference type="Gene3D" id="1.10.1040.10">
    <property type="entry name" value="N-(1-d-carboxylethyl)-l-norvaline Dehydrogenase, domain 2"/>
    <property type="match status" value="1"/>
</dbReference>
<feature type="domain" description="3-hydroxyisobutyrate dehydrogenase-like NAD-binding" evidence="6">
    <location>
        <begin position="159"/>
        <end position="279"/>
    </location>
</feature>
<dbReference type="AlphaFoldDB" id="A0A8J4DSU2"/>
<feature type="active site" evidence="4">
    <location>
        <position position="165"/>
    </location>
</feature>
<dbReference type="Proteomes" id="UP000619260">
    <property type="component" value="Unassembled WGS sequence"/>
</dbReference>
<dbReference type="GO" id="GO:0051287">
    <property type="term" value="F:NAD binding"/>
    <property type="evidence" value="ECO:0007669"/>
    <property type="project" value="InterPro"/>
</dbReference>
<dbReference type="Pfam" id="PF03446">
    <property type="entry name" value="NAD_binding_2"/>
    <property type="match status" value="1"/>
</dbReference>
<feature type="domain" description="6-phosphogluconate dehydrogenase NADP-binding" evidence="5">
    <location>
        <begin position="2"/>
        <end position="156"/>
    </location>
</feature>
<evidence type="ECO:0000256" key="1">
    <source>
        <dbReference type="ARBA" id="ARBA00009080"/>
    </source>
</evidence>
<keyword evidence="3" id="KW-0520">NAD</keyword>
<proteinExistence type="inferred from homology"/>
<protein>
    <submittedName>
        <fullName evidence="7">3-hydroxyisobutyrate dehydrogenase</fullName>
    </submittedName>
</protein>
<dbReference type="InterPro" id="IPR013328">
    <property type="entry name" value="6PGD_dom2"/>
</dbReference>
<evidence type="ECO:0000313" key="7">
    <source>
        <dbReference type="EMBL" id="GIJ48238.1"/>
    </source>
</evidence>
<dbReference type="InterPro" id="IPR015815">
    <property type="entry name" value="HIBADH-related"/>
</dbReference>
<reference evidence="7" key="1">
    <citation type="submission" date="2021-01" db="EMBL/GenBank/DDBJ databases">
        <title>Whole genome shotgun sequence of Virgisporangium aliadipatigenens NBRC 105644.</title>
        <authorList>
            <person name="Komaki H."/>
            <person name="Tamura T."/>
        </authorList>
    </citation>
    <scope>NUCLEOTIDE SEQUENCE</scope>
    <source>
        <strain evidence="7">NBRC 105644</strain>
    </source>
</reference>
<dbReference type="PANTHER" id="PTHR43580">
    <property type="entry name" value="OXIDOREDUCTASE GLYR1-RELATED"/>
    <property type="match status" value="1"/>
</dbReference>
<evidence type="ECO:0000256" key="2">
    <source>
        <dbReference type="ARBA" id="ARBA00023002"/>
    </source>
</evidence>
<dbReference type="SUPFAM" id="SSF51735">
    <property type="entry name" value="NAD(P)-binding Rossmann-fold domains"/>
    <property type="match status" value="1"/>
</dbReference>
<evidence type="ECO:0000259" key="5">
    <source>
        <dbReference type="Pfam" id="PF03446"/>
    </source>
</evidence>
<gene>
    <name evidence="7" type="ORF">Val02_51240</name>
</gene>
<dbReference type="InterPro" id="IPR006115">
    <property type="entry name" value="6PGDH_NADP-bd"/>
</dbReference>
<comment type="caution">
    <text evidence="7">The sequence shown here is derived from an EMBL/GenBank/DDBJ whole genome shotgun (WGS) entry which is preliminary data.</text>
</comment>
<dbReference type="InterPro" id="IPR008927">
    <property type="entry name" value="6-PGluconate_DH-like_C_sf"/>
</dbReference>
<dbReference type="InterPro" id="IPR036291">
    <property type="entry name" value="NAD(P)-bd_dom_sf"/>
</dbReference>
<evidence type="ECO:0000259" key="6">
    <source>
        <dbReference type="Pfam" id="PF14833"/>
    </source>
</evidence>